<evidence type="ECO:0000313" key="14">
    <source>
        <dbReference type="Proteomes" id="UP000316008"/>
    </source>
</evidence>
<comment type="caution">
    <text evidence="13">The sequence shown here is derived from an EMBL/GenBank/DDBJ whole genome shotgun (WGS) entry which is preliminary data.</text>
</comment>
<keyword evidence="14" id="KW-1185">Reference proteome</keyword>
<feature type="transmembrane region" description="Helical" evidence="12">
    <location>
        <begin position="237"/>
        <end position="256"/>
    </location>
</feature>
<evidence type="ECO:0000256" key="10">
    <source>
        <dbReference type="ARBA" id="ARBA00023201"/>
    </source>
</evidence>
<dbReference type="RefSeq" id="WP_144333672.1">
    <property type="nucleotide sequence ID" value="NZ_VLPL01000006.1"/>
</dbReference>
<feature type="transmembrane region" description="Helical" evidence="12">
    <location>
        <begin position="414"/>
        <end position="438"/>
    </location>
</feature>
<comment type="similarity">
    <text evidence="2 11">Belongs to the sodium:solute symporter (SSF) (TC 2.A.21) family.</text>
</comment>
<dbReference type="InterPro" id="IPR051163">
    <property type="entry name" value="Sodium:Solute_Symporter_SSF"/>
</dbReference>
<feature type="transmembrane region" description="Helical" evidence="12">
    <location>
        <begin position="74"/>
        <end position="96"/>
    </location>
</feature>
<organism evidence="13 14">
    <name type="scientific">Fluviicola chungangensis</name>
    <dbReference type="NCBI Taxonomy" id="2597671"/>
    <lineage>
        <taxon>Bacteria</taxon>
        <taxon>Pseudomonadati</taxon>
        <taxon>Bacteroidota</taxon>
        <taxon>Flavobacteriia</taxon>
        <taxon>Flavobacteriales</taxon>
        <taxon>Crocinitomicaceae</taxon>
        <taxon>Fluviicola</taxon>
    </lineage>
</organism>
<feature type="transmembrane region" description="Helical" evidence="12">
    <location>
        <begin position="519"/>
        <end position="537"/>
    </location>
</feature>
<evidence type="ECO:0000256" key="3">
    <source>
        <dbReference type="ARBA" id="ARBA00022448"/>
    </source>
</evidence>
<dbReference type="GO" id="GO:0005886">
    <property type="term" value="C:plasma membrane"/>
    <property type="evidence" value="ECO:0007669"/>
    <property type="project" value="UniProtKB-SubCell"/>
</dbReference>
<dbReference type="Pfam" id="PF00474">
    <property type="entry name" value="SSF"/>
    <property type="match status" value="2"/>
</dbReference>
<keyword evidence="8" id="KW-0406">Ion transport</keyword>
<feature type="transmembrane region" description="Helical" evidence="12">
    <location>
        <begin position="459"/>
        <end position="481"/>
    </location>
</feature>
<feature type="transmembrane region" description="Helical" evidence="12">
    <location>
        <begin position="117"/>
        <end position="137"/>
    </location>
</feature>
<dbReference type="PROSITE" id="PS50283">
    <property type="entry name" value="NA_SOLUT_SYMP_3"/>
    <property type="match status" value="1"/>
</dbReference>
<reference evidence="13 14" key="1">
    <citation type="submission" date="2019-07" db="EMBL/GenBank/DDBJ databases">
        <authorList>
            <person name="Huq M.A."/>
        </authorList>
    </citation>
    <scope>NUCLEOTIDE SEQUENCE [LARGE SCALE GENOMIC DNA]</scope>
    <source>
        <strain evidence="13 14">MAH-3</strain>
    </source>
</reference>
<keyword evidence="10" id="KW-0739">Sodium transport</keyword>
<evidence type="ECO:0000256" key="5">
    <source>
        <dbReference type="ARBA" id="ARBA00022692"/>
    </source>
</evidence>
<keyword evidence="9 12" id="KW-0472">Membrane</keyword>
<evidence type="ECO:0000256" key="4">
    <source>
        <dbReference type="ARBA" id="ARBA00022475"/>
    </source>
</evidence>
<evidence type="ECO:0000256" key="9">
    <source>
        <dbReference type="ARBA" id="ARBA00023136"/>
    </source>
</evidence>
<dbReference type="PANTHER" id="PTHR42985:SF40">
    <property type="entry name" value="LD47995P-RELATED"/>
    <property type="match status" value="1"/>
</dbReference>
<dbReference type="GO" id="GO:0006814">
    <property type="term" value="P:sodium ion transport"/>
    <property type="evidence" value="ECO:0007669"/>
    <property type="project" value="UniProtKB-KW"/>
</dbReference>
<feature type="transmembrane region" description="Helical" evidence="12">
    <location>
        <begin position="42"/>
        <end position="62"/>
    </location>
</feature>
<keyword evidence="3" id="KW-0813">Transport</keyword>
<sequence>MSTIDWIVLIVTLLAVIGYGLYKSKSEKTLDGYFKSSNSMSWILILLSIMGTQASAITFLSAPGQAYTDGMRFVQYYFGLPLAMVVLCVTFIPIYHKLKVFTAYEYLEQRFDLKTRSLASILFLVQRALSTGISIYAPSIILSSLLGWNIYYTNLVMGGFLIIYTVTGGTKAVTYTQMQQLIVVFIGMFLAGYLVVHMLPEDVSFSDALHVAGKMGKLNVIETKIDVTDSAWWKDKYNIWSGVIGGFFLALSYFGTDQSQVGRYLTAKNTKESRTGLLMNGLVKVPMQFLILLVGSLVFVFYMFFQSPIFFNQKEVDQVLASEYQTEFRTLQVKNDSLNTVRQIQTTSLAEALHTNDRAAIKTLQTDLLQIETQTKAVREQALSIMKKANSAADTNDTNYIFLYFVVENLPKGLIGLLIAMIFLAAWGSIAAALNSLASTTVIDLYKRLWVKDKNELHYYKVSRWFTFGWGIFAIATAMFASKLGSLIEAVNVLGSLFYGTILGIFLVAFYLKRIGGKAVFLGAIITEILVIGIYAIDVISFLWLNVIGCLLVLLIAGIIQLFLKPIERKEDENLEIKRSNNPDLLDH</sequence>
<dbReference type="EMBL" id="VLPL01000006">
    <property type="protein sequence ID" value="TSJ42041.1"/>
    <property type="molecule type" value="Genomic_DNA"/>
</dbReference>
<gene>
    <name evidence="13" type="ORF">FO442_13195</name>
</gene>
<dbReference type="PANTHER" id="PTHR42985">
    <property type="entry name" value="SODIUM-COUPLED MONOCARBOXYLATE TRANSPORTER"/>
    <property type="match status" value="1"/>
</dbReference>
<keyword evidence="4" id="KW-1003">Cell membrane</keyword>
<feature type="transmembrane region" description="Helical" evidence="12">
    <location>
        <begin position="277"/>
        <end position="305"/>
    </location>
</feature>
<proteinExistence type="inferred from homology"/>
<dbReference type="OrthoDB" id="9803597at2"/>
<evidence type="ECO:0000256" key="2">
    <source>
        <dbReference type="ARBA" id="ARBA00006434"/>
    </source>
</evidence>
<keyword evidence="7" id="KW-0915">Sodium</keyword>
<evidence type="ECO:0000313" key="13">
    <source>
        <dbReference type="EMBL" id="TSJ42041.1"/>
    </source>
</evidence>
<feature type="transmembrane region" description="Helical" evidence="12">
    <location>
        <begin position="493"/>
        <end position="512"/>
    </location>
</feature>
<dbReference type="CDD" id="cd11494">
    <property type="entry name" value="SLC5sbd_NIS-like_u2"/>
    <property type="match status" value="1"/>
</dbReference>
<evidence type="ECO:0000256" key="6">
    <source>
        <dbReference type="ARBA" id="ARBA00022989"/>
    </source>
</evidence>
<protein>
    <submittedName>
        <fullName evidence="13">Sodium:solute symporter</fullName>
    </submittedName>
</protein>
<feature type="transmembrane region" description="Helical" evidence="12">
    <location>
        <begin position="543"/>
        <end position="564"/>
    </location>
</feature>
<comment type="subcellular location">
    <subcellularLocation>
        <location evidence="1">Cell membrane</location>
        <topology evidence="1">Multi-pass membrane protein</topology>
    </subcellularLocation>
</comment>
<evidence type="ECO:0000256" key="11">
    <source>
        <dbReference type="RuleBase" id="RU362091"/>
    </source>
</evidence>
<dbReference type="Gene3D" id="1.20.1730.10">
    <property type="entry name" value="Sodium/glucose cotransporter"/>
    <property type="match status" value="1"/>
</dbReference>
<keyword evidence="5 12" id="KW-0812">Transmembrane</keyword>
<feature type="transmembrane region" description="Helical" evidence="12">
    <location>
        <begin position="181"/>
        <end position="199"/>
    </location>
</feature>
<accession>A0A556MQ15</accession>
<feature type="transmembrane region" description="Helical" evidence="12">
    <location>
        <begin position="6"/>
        <end position="22"/>
    </location>
</feature>
<evidence type="ECO:0000256" key="7">
    <source>
        <dbReference type="ARBA" id="ARBA00023053"/>
    </source>
</evidence>
<name>A0A556MQ15_9FLAO</name>
<evidence type="ECO:0000256" key="12">
    <source>
        <dbReference type="SAM" id="Phobius"/>
    </source>
</evidence>
<dbReference type="PRINTS" id="PR00173">
    <property type="entry name" value="EDTRNSPORT"/>
</dbReference>
<evidence type="ECO:0000256" key="8">
    <source>
        <dbReference type="ARBA" id="ARBA00023065"/>
    </source>
</evidence>
<dbReference type="InterPro" id="IPR001734">
    <property type="entry name" value="Na/solute_symporter"/>
</dbReference>
<dbReference type="AlphaFoldDB" id="A0A556MQ15"/>
<keyword evidence="6 12" id="KW-1133">Transmembrane helix</keyword>
<feature type="transmembrane region" description="Helical" evidence="12">
    <location>
        <begin position="149"/>
        <end position="169"/>
    </location>
</feature>
<dbReference type="GO" id="GO:0015293">
    <property type="term" value="F:symporter activity"/>
    <property type="evidence" value="ECO:0007669"/>
    <property type="project" value="TreeGrafter"/>
</dbReference>
<evidence type="ECO:0000256" key="1">
    <source>
        <dbReference type="ARBA" id="ARBA00004651"/>
    </source>
</evidence>
<dbReference type="Proteomes" id="UP000316008">
    <property type="component" value="Unassembled WGS sequence"/>
</dbReference>
<dbReference type="InterPro" id="IPR038377">
    <property type="entry name" value="Na/Glc_symporter_sf"/>
</dbReference>